<dbReference type="AlphaFoldDB" id="A0A1H2PNS8"/>
<dbReference type="InterPro" id="IPR043129">
    <property type="entry name" value="ATPase_NBD"/>
</dbReference>
<feature type="binding site" evidence="16">
    <location>
        <begin position="118"/>
        <end position="121"/>
    </location>
    <ligand>
        <name>substrate</name>
    </ligand>
</feature>
<evidence type="ECO:0000256" key="13">
    <source>
        <dbReference type="ARBA" id="ARBA00022993"/>
    </source>
</evidence>
<comment type="catalytic activity">
    <reaction evidence="1 16">
        <text>(R)-pantothenate + ATP = (R)-4'-phosphopantothenate + ADP + H(+)</text>
        <dbReference type="Rhea" id="RHEA:16373"/>
        <dbReference type="ChEBI" id="CHEBI:10986"/>
        <dbReference type="ChEBI" id="CHEBI:15378"/>
        <dbReference type="ChEBI" id="CHEBI:29032"/>
        <dbReference type="ChEBI" id="CHEBI:30616"/>
        <dbReference type="ChEBI" id="CHEBI:456216"/>
        <dbReference type="EC" id="2.7.1.33"/>
    </reaction>
</comment>
<dbReference type="CDD" id="cd24015">
    <property type="entry name" value="ASKHA_NBD_PanK-III"/>
    <property type="match status" value="1"/>
</dbReference>
<dbReference type="GO" id="GO:0005524">
    <property type="term" value="F:ATP binding"/>
    <property type="evidence" value="ECO:0007669"/>
    <property type="project" value="UniProtKB-UniRule"/>
</dbReference>
<evidence type="ECO:0000256" key="12">
    <source>
        <dbReference type="ARBA" id="ARBA00022958"/>
    </source>
</evidence>
<dbReference type="EMBL" id="FNLO01000005">
    <property type="protein sequence ID" value="SDV48367.1"/>
    <property type="molecule type" value="Genomic_DNA"/>
</dbReference>
<dbReference type="HAMAP" id="MF_01274">
    <property type="entry name" value="Pantothen_kinase_3"/>
    <property type="match status" value="1"/>
</dbReference>
<feature type="binding site" evidence="16">
    <location>
        <position position="203"/>
    </location>
    <ligand>
        <name>substrate</name>
    </ligand>
</feature>
<evidence type="ECO:0000256" key="8">
    <source>
        <dbReference type="ARBA" id="ARBA00022679"/>
    </source>
</evidence>
<evidence type="ECO:0000256" key="14">
    <source>
        <dbReference type="ARBA" id="ARBA00038036"/>
    </source>
</evidence>
<dbReference type="EC" id="2.7.1.33" evidence="6 16"/>
<comment type="cofactor">
    <cofactor evidence="16">
        <name>NH4(+)</name>
        <dbReference type="ChEBI" id="CHEBI:28938"/>
    </cofactor>
    <cofactor evidence="16">
        <name>K(+)</name>
        <dbReference type="ChEBI" id="CHEBI:29103"/>
    </cofactor>
    <text evidence="16">A monovalent cation. Ammonium or potassium.</text>
</comment>
<evidence type="ECO:0000256" key="7">
    <source>
        <dbReference type="ARBA" id="ARBA00022490"/>
    </source>
</evidence>
<gene>
    <name evidence="16" type="primary">coaX</name>
    <name evidence="17" type="ORF">SAMN05216551_10532</name>
</gene>
<comment type="function">
    <text evidence="16">Catalyzes the phosphorylation of pantothenate (Pan), the first step in CoA biosynthesis.</text>
</comment>
<comment type="similarity">
    <text evidence="14 16">Belongs to the type III pantothenate kinase family.</text>
</comment>
<dbReference type="STRING" id="1770053.SAMN05216551_10532"/>
<evidence type="ECO:0000256" key="4">
    <source>
        <dbReference type="ARBA" id="ARBA00005225"/>
    </source>
</evidence>
<reference evidence="18" key="1">
    <citation type="submission" date="2016-09" db="EMBL/GenBank/DDBJ databases">
        <authorList>
            <person name="Varghese N."/>
            <person name="Submissions S."/>
        </authorList>
    </citation>
    <scope>NUCLEOTIDE SEQUENCE [LARGE SCALE GENOMIC DNA]</scope>
    <source>
        <strain evidence="18">JS23</strain>
    </source>
</reference>
<dbReference type="GO" id="GO:0015937">
    <property type="term" value="P:coenzyme A biosynthetic process"/>
    <property type="evidence" value="ECO:0007669"/>
    <property type="project" value="UniProtKB-UniRule"/>
</dbReference>
<dbReference type="OrthoDB" id="9781305at2"/>
<keyword evidence="13 16" id="KW-0173">Coenzyme A biosynthesis</keyword>
<name>A0A1H2PNS8_9BURK</name>
<feature type="active site" description="Proton acceptor" evidence="16">
    <location>
        <position position="120"/>
    </location>
</feature>
<feature type="binding site" evidence="16">
    <location>
        <position position="144"/>
    </location>
    <ligand>
        <name>ATP</name>
        <dbReference type="ChEBI" id="CHEBI:30616"/>
    </ligand>
</feature>
<evidence type="ECO:0000313" key="17">
    <source>
        <dbReference type="EMBL" id="SDV48367.1"/>
    </source>
</evidence>
<evidence type="ECO:0000256" key="3">
    <source>
        <dbReference type="ARBA" id="ARBA00004496"/>
    </source>
</evidence>
<dbReference type="GO" id="GO:0004594">
    <property type="term" value="F:pantothenate kinase activity"/>
    <property type="evidence" value="ECO:0007669"/>
    <property type="project" value="UniProtKB-UniRule"/>
</dbReference>
<keyword evidence="11 16" id="KW-0067">ATP-binding</keyword>
<dbReference type="PANTHER" id="PTHR34265:SF1">
    <property type="entry name" value="TYPE III PANTOTHENATE KINASE"/>
    <property type="match status" value="1"/>
</dbReference>
<evidence type="ECO:0000313" key="18">
    <source>
        <dbReference type="Proteomes" id="UP000243719"/>
    </source>
</evidence>
<dbReference type="UniPathway" id="UPA00241">
    <property type="reaction ID" value="UER00352"/>
</dbReference>
<dbReference type="Pfam" id="PF03309">
    <property type="entry name" value="Pan_kinase"/>
    <property type="match status" value="1"/>
</dbReference>
<keyword evidence="7 16" id="KW-0963">Cytoplasm</keyword>
<dbReference type="RefSeq" id="WP_091907500.1">
    <property type="nucleotide sequence ID" value="NZ_FNLO01000005.1"/>
</dbReference>
<dbReference type="SUPFAM" id="SSF53067">
    <property type="entry name" value="Actin-like ATPase domain"/>
    <property type="match status" value="2"/>
</dbReference>
<comment type="caution">
    <text evidence="16">Lacks conserved residue(s) required for the propagation of feature annotation.</text>
</comment>
<sequence>MNAREASPRSPHSPQSGFPALLIDAGNSRIKWLLAAADGTRLAAGHLSHACAPAETAAFDALPPPATAWLSNVAGDAVGARLQAVIAARWLAVPVQRVRACAQQGGVRNGYREPGRLGSDRWASLLGARAAFPGETLLIATFGTATTLELLEADGRFTGGLIAPGWSLMLRSLGEHTAQLPALTPAAAEALGADPSQAFANETARAMVEGCRAAQAGLIERAWRARREADPATTLRCVLAGGAADEIAPVLTIPHTRHDDLVLAGLYEIAREAIGASPD</sequence>
<feature type="binding site" evidence="16">
    <location>
        <position position="111"/>
    </location>
    <ligand>
        <name>substrate</name>
    </ligand>
</feature>
<comment type="subunit">
    <text evidence="5 16">Homodimer.</text>
</comment>
<evidence type="ECO:0000256" key="1">
    <source>
        <dbReference type="ARBA" id="ARBA00001206"/>
    </source>
</evidence>
<keyword evidence="9 16" id="KW-0547">Nucleotide-binding</keyword>
<evidence type="ECO:0000256" key="10">
    <source>
        <dbReference type="ARBA" id="ARBA00022777"/>
    </source>
</evidence>
<evidence type="ECO:0000256" key="2">
    <source>
        <dbReference type="ARBA" id="ARBA00001958"/>
    </source>
</evidence>
<proteinExistence type="inferred from homology"/>
<evidence type="ECO:0000256" key="5">
    <source>
        <dbReference type="ARBA" id="ARBA00011738"/>
    </source>
</evidence>
<dbReference type="GO" id="GO:0005737">
    <property type="term" value="C:cytoplasm"/>
    <property type="evidence" value="ECO:0007669"/>
    <property type="project" value="UniProtKB-SubCell"/>
</dbReference>
<dbReference type="Gene3D" id="3.30.420.40">
    <property type="match status" value="2"/>
</dbReference>
<keyword evidence="18" id="KW-1185">Reference proteome</keyword>
<dbReference type="Proteomes" id="UP000243719">
    <property type="component" value="Unassembled WGS sequence"/>
</dbReference>
<evidence type="ECO:0000256" key="16">
    <source>
        <dbReference type="HAMAP-Rule" id="MF_01274"/>
    </source>
</evidence>
<keyword evidence="8 16" id="KW-0808">Transferase</keyword>
<dbReference type="PANTHER" id="PTHR34265">
    <property type="entry name" value="TYPE III PANTOTHENATE KINASE"/>
    <property type="match status" value="1"/>
</dbReference>
<keyword evidence="12 16" id="KW-0630">Potassium</keyword>
<comment type="cofactor">
    <cofactor evidence="2">
        <name>K(+)</name>
        <dbReference type="ChEBI" id="CHEBI:29103"/>
    </cofactor>
</comment>
<dbReference type="NCBIfam" id="TIGR00671">
    <property type="entry name" value="baf"/>
    <property type="match status" value="1"/>
</dbReference>
<evidence type="ECO:0000256" key="15">
    <source>
        <dbReference type="ARBA" id="ARBA00040883"/>
    </source>
</evidence>
<keyword evidence="10 16" id="KW-0418">Kinase</keyword>
<protein>
    <recommendedName>
        <fullName evidence="15 16">Type III pantothenate kinase</fullName>
        <ecNumber evidence="6 16">2.7.1.33</ecNumber>
    </recommendedName>
    <alternativeName>
        <fullName evidence="16">PanK-III</fullName>
    </alternativeName>
    <alternativeName>
        <fullName evidence="16">Pantothenic acid kinase</fullName>
    </alternativeName>
</protein>
<dbReference type="InterPro" id="IPR004619">
    <property type="entry name" value="Type_III_PanK"/>
</dbReference>
<comment type="pathway">
    <text evidence="4 16">Cofactor biosynthesis; coenzyme A biosynthesis; CoA from (R)-pantothenate: step 1/5.</text>
</comment>
<organism evidence="17 18">
    <name type="scientific">Chitinasiproducens palmae</name>
    <dbReference type="NCBI Taxonomy" id="1770053"/>
    <lineage>
        <taxon>Bacteria</taxon>
        <taxon>Pseudomonadati</taxon>
        <taxon>Pseudomonadota</taxon>
        <taxon>Betaproteobacteria</taxon>
        <taxon>Burkholderiales</taxon>
        <taxon>Burkholderiaceae</taxon>
        <taxon>Chitinasiproducens</taxon>
    </lineage>
</organism>
<evidence type="ECO:0000256" key="6">
    <source>
        <dbReference type="ARBA" id="ARBA00012102"/>
    </source>
</evidence>
<evidence type="ECO:0000256" key="9">
    <source>
        <dbReference type="ARBA" id="ARBA00022741"/>
    </source>
</evidence>
<comment type="subcellular location">
    <subcellularLocation>
        <location evidence="3 16">Cytoplasm</location>
    </subcellularLocation>
</comment>
<accession>A0A1H2PNS8</accession>
<evidence type="ECO:0000256" key="11">
    <source>
        <dbReference type="ARBA" id="ARBA00022840"/>
    </source>
</evidence>
<feature type="binding site" evidence="16">
    <location>
        <begin position="24"/>
        <end position="31"/>
    </location>
    <ligand>
        <name>ATP</name>
        <dbReference type="ChEBI" id="CHEBI:30616"/>
    </ligand>
</feature>